<evidence type="ECO:0000313" key="1">
    <source>
        <dbReference type="EMBL" id="CAK9161247.1"/>
    </source>
</evidence>
<dbReference type="AlphaFoldDB" id="A0ABC8T2K9"/>
<keyword evidence="2" id="KW-1185">Reference proteome</keyword>
<name>A0ABC8T2K9_9AQUA</name>
<sequence>MIIGNGTGIDFWCDNWSALGPLILKVQEQPQNFPKLRVVYSNGRRDFSLCPELSEQ</sequence>
<dbReference type="Proteomes" id="UP001642360">
    <property type="component" value="Unassembled WGS sequence"/>
</dbReference>
<comment type="caution">
    <text evidence="1">The sequence shown here is derived from an EMBL/GenBank/DDBJ whole genome shotgun (WGS) entry which is preliminary data.</text>
</comment>
<dbReference type="EMBL" id="CAUOFW020003647">
    <property type="protein sequence ID" value="CAK9161247.1"/>
    <property type="molecule type" value="Genomic_DNA"/>
</dbReference>
<proteinExistence type="predicted"/>
<organism evidence="1 2">
    <name type="scientific">Ilex paraguariensis</name>
    <name type="common">yerba mate</name>
    <dbReference type="NCBI Taxonomy" id="185542"/>
    <lineage>
        <taxon>Eukaryota</taxon>
        <taxon>Viridiplantae</taxon>
        <taxon>Streptophyta</taxon>
        <taxon>Embryophyta</taxon>
        <taxon>Tracheophyta</taxon>
        <taxon>Spermatophyta</taxon>
        <taxon>Magnoliopsida</taxon>
        <taxon>eudicotyledons</taxon>
        <taxon>Gunneridae</taxon>
        <taxon>Pentapetalae</taxon>
        <taxon>asterids</taxon>
        <taxon>campanulids</taxon>
        <taxon>Aquifoliales</taxon>
        <taxon>Aquifoliaceae</taxon>
        <taxon>Ilex</taxon>
    </lineage>
</organism>
<gene>
    <name evidence="1" type="ORF">ILEXP_LOCUS30040</name>
</gene>
<evidence type="ECO:0000313" key="2">
    <source>
        <dbReference type="Proteomes" id="UP001642360"/>
    </source>
</evidence>
<accession>A0ABC8T2K9</accession>
<reference evidence="1 2" key="1">
    <citation type="submission" date="2024-02" db="EMBL/GenBank/DDBJ databases">
        <authorList>
            <person name="Vignale AGUSTIN F."/>
            <person name="Sosa J E."/>
            <person name="Modenutti C."/>
        </authorList>
    </citation>
    <scope>NUCLEOTIDE SEQUENCE [LARGE SCALE GENOMIC DNA]</scope>
</reference>
<feature type="non-terminal residue" evidence="1">
    <location>
        <position position="56"/>
    </location>
</feature>
<protein>
    <submittedName>
        <fullName evidence="1">Uncharacterized protein</fullName>
    </submittedName>
</protein>